<comment type="similarity">
    <text evidence="1">Belongs to the STXBP/unc-18/SEC1 family.</text>
</comment>
<dbReference type="Gene3D" id="3.40.50.1910">
    <property type="match status" value="2"/>
</dbReference>
<name>A0A1V9YCN8_ACHHY</name>
<dbReference type="AlphaFoldDB" id="A0A1V9YCN8"/>
<accession>A0A1V9YCN8</accession>
<dbReference type="SUPFAM" id="SSF56815">
    <property type="entry name" value="Sec1/munc18-like (SM) proteins"/>
    <property type="match status" value="1"/>
</dbReference>
<dbReference type="InterPro" id="IPR036045">
    <property type="entry name" value="Sec1-like_sf"/>
</dbReference>
<comment type="caution">
    <text evidence="2">The sequence shown here is derived from an EMBL/GenBank/DDBJ whole genome shotgun (WGS) entry which is preliminary data.</text>
</comment>
<dbReference type="GO" id="GO:0016192">
    <property type="term" value="P:vesicle-mediated transport"/>
    <property type="evidence" value="ECO:0007669"/>
    <property type="project" value="InterPro"/>
</dbReference>
<dbReference type="InterPro" id="IPR001619">
    <property type="entry name" value="Sec1-like"/>
</dbReference>
<dbReference type="InterPro" id="IPR027482">
    <property type="entry name" value="Sec1-like_dom2"/>
</dbReference>
<evidence type="ECO:0000313" key="3">
    <source>
        <dbReference type="Proteomes" id="UP000243579"/>
    </source>
</evidence>
<proteinExistence type="inferred from homology"/>
<dbReference type="PANTHER" id="PTHR11679">
    <property type="entry name" value="VESICLE PROTEIN SORTING-ASSOCIATED"/>
    <property type="match status" value="1"/>
</dbReference>
<dbReference type="OrthoDB" id="549905at2759"/>
<dbReference type="Proteomes" id="UP000243579">
    <property type="component" value="Unassembled WGS sequence"/>
</dbReference>
<sequence length="727" mass="78205">MRPFSASQESLGALVDASSQLPLRDSVLVADASALEALQWSGGLPFLLQNLQLRSVVDWAELAGAVAAGTSVATLVNPFFLSTKPNVLVLTCVPLDEAALVLRALVPHVVQLVVGSSLPEKAHTMSFAALQTSLQATDVRVHVVHIPLMYAPVCDKDGADPGLFVLTHPQCAAAFPLMRTQLPSSHWTHVNEIPPADIPEESRRAFKLLAQVLGGILMQWQFQAKDQIFALGATAVKVGHTLQHFLHELQGEYTTQELKQLQPATVVLIDRTLDLATPMSHQFSLVDRILQQLPKATTATPADHITQVAVLSTSAADPHHNLSVPVSWQGGVSLCPGQSRDAAANVRNLTCHGPVAALRELSTSLRAVAMELIRAKATPTPTKGAKEQLRGRDVVLRWLTCIDAAYDPKTTWQHKELLQLGVAVLETMARMDAQQSAWAHVASAEKRYAQSRFQGAAEWVLPEVADLELMQADPVLDAETIFQLAVYAFAIAGGHPIEDYTQGMVAQALRKALLRHDGSFAALPDDLRHNLAHPGTATEACGNDDEWDWDDGSNPPSPAATATDLATERAVDAYVARLLPECGQLYHEVAPELANEFARGLVPQVVSQLVDAACPAIAGLQHVSSRNRRRWIIVTDASEQLTRAGIDLLKSGLSVFGLRGQAPAAAQGASPHIKDPQHVCVVFVIGGITAHEVQAVADVLQARPDIQLVLGSTTLTTPATLARHLFQ</sequence>
<keyword evidence="3" id="KW-1185">Reference proteome</keyword>
<organism evidence="2 3">
    <name type="scientific">Achlya hypogyna</name>
    <name type="common">Oomycete</name>
    <name type="synonym">Protoachlya hypogyna</name>
    <dbReference type="NCBI Taxonomy" id="1202772"/>
    <lineage>
        <taxon>Eukaryota</taxon>
        <taxon>Sar</taxon>
        <taxon>Stramenopiles</taxon>
        <taxon>Oomycota</taxon>
        <taxon>Saprolegniomycetes</taxon>
        <taxon>Saprolegniales</taxon>
        <taxon>Achlyaceae</taxon>
        <taxon>Achlya</taxon>
    </lineage>
</organism>
<evidence type="ECO:0000256" key="1">
    <source>
        <dbReference type="ARBA" id="ARBA00009884"/>
    </source>
</evidence>
<dbReference type="EMBL" id="JNBR01002146">
    <property type="protein sequence ID" value="OQR83462.1"/>
    <property type="molecule type" value="Genomic_DNA"/>
</dbReference>
<evidence type="ECO:0000313" key="2">
    <source>
        <dbReference type="EMBL" id="OQR83462.1"/>
    </source>
</evidence>
<protein>
    <submittedName>
        <fullName evidence="2">Uncharacterized protein</fullName>
    </submittedName>
</protein>
<reference evidence="2 3" key="1">
    <citation type="journal article" date="2014" name="Genome Biol. Evol.">
        <title>The secreted proteins of Achlya hypogyna and Thraustotheca clavata identify the ancestral oomycete secretome and reveal gene acquisitions by horizontal gene transfer.</title>
        <authorList>
            <person name="Misner I."/>
            <person name="Blouin N."/>
            <person name="Leonard G."/>
            <person name="Richards T.A."/>
            <person name="Lane C.E."/>
        </authorList>
    </citation>
    <scope>NUCLEOTIDE SEQUENCE [LARGE SCALE GENOMIC DNA]</scope>
    <source>
        <strain evidence="2 3">ATCC 48635</strain>
    </source>
</reference>
<gene>
    <name evidence="2" type="ORF">ACHHYP_14678</name>
</gene>